<evidence type="ECO:0000313" key="2">
    <source>
        <dbReference type="Proteomes" id="UP001223390"/>
    </source>
</evidence>
<keyword evidence="2" id="KW-1185">Reference proteome</keyword>
<reference evidence="1 2" key="1">
    <citation type="submission" date="2023-05" db="EMBL/GenBank/DDBJ databases">
        <title>Sequencing and Assembly of Streptomyces sp. NP73.</title>
        <authorList>
            <person name="Konwar A.N."/>
            <person name="Saikia K."/>
            <person name="Thakur D."/>
        </authorList>
    </citation>
    <scope>NUCLEOTIDE SEQUENCE [LARGE SCALE GENOMIC DNA]</scope>
    <source>
        <strain evidence="1 2">NP73</strain>
    </source>
</reference>
<name>A0ABT7H3M7_9ACTN</name>
<proteinExistence type="predicted"/>
<accession>A0ABT7H3M7</accession>
<dbReference type="Proteomes" id="UP001223390">
    <property type="component" value="Unassembled WGS sequence"/>
</dbReference>
<comment type="caution">
    <text evidence="1">The sequence shown here is derived from an EMBL/GenBank/DDBJ whole genome shotgun (WGS) entry which is preliminary data.</text>
</comment>
<dbReference type="RefSeq" id="WP_285346116.1">
    <property type="nucleotide sequence ID" value="NZ_JASITI010000064.1"/>
</dbReference>
<gene>
    <name evidence="1" type="ORF">QEZ40_006322</name>
</gene>
<dbReference type="EMBL" id="JASITI010000064">
    <property type="protein sequence ID" value="MDK9500500.1"/>
    <property type="molecule type" value="Genomic_DNA"/>
</dbReference>
<evidence type="ECO:0000313" key="1">
    <source>
        <dbReference type="EMBL" id="MDK9500500.1"/>
    </source>
</evidence>
<sequence length="142" mass="13862">MRGGRGAGGRVVALAVGVPLAVAGIVVAAVLPSGGGAAAGPLHRAVDAYLEAAGGGGPGPAAAQGGTCPAGGEDPVAALRRLAPAFGHRIVSSTESGDRAAVNVELLPRTGDRVAVALELRRSGERWDVCAASTGHVEIDPF</sequence>
<organism evidence="1 2">
    <name type="scientific">Streptomyces katrae</name>
    <dbReference type="NCBI Taxonomy" id="68223"/>
    <lineage>
        <taxon>Bacteria</taxon>
        <taxon>Bacillati</taxon>
        <taxon>Actinomycetota</taxon>
        <taxon>Actinomycetes</taxon>
        <taxon>Kitasatosporales</taxon>
        <taxon>Streptomycetaceae</taxon>
        <taxon>Streptomyces</taxon>
    </lineage>
</organism>
<protein>
    <submittedName>
        <fullName evidence="1">Uncharacterized protein</fullName>
    </submittedName>
</protein>